<sequence>MSVTSRSCLQNSHIKATEASQKPHRSVTEVSQKCHRSDTKASQKRCRKVGTGVARTLPARSAAICLIDCAQGEALATGGYRDSLYVSPRCRSDVIVNAQCWLMSFNAVWSHRSLAEITLQELWTAAISFAAPRHACQGD</sequence>
<name>G8YCE4_PICSO</name>
<evidence type="ECO:0000313" key="2">
    <source>
        <dbReference type="EMBL" id="CCE82625.1"/>
    </source>
</evidence>
<feature type="region of interest" description="Disordered" evidence="1">
    <location>
        <begin position="17"/>
        <end position="40"/>
    </location>
</feature>
<evidence type="ECO:0000313" key="3">
    <source>
        <dbReference type="Proteomes" id="UP000005222"/>
    </source>
</evidence>
<organism evidence="2 3">
    <name type="scientific">Pichia sorbitophila (strain ATCC MYA-4447 / BCRC 22081 / CBS 7064 / NBRC 10061 / NRRL Y-12695)</name>
    <name type="common">Hybrid yeast</name>
    <dbReference type="NCBI Taxonomy" id="559304"/>
    <lineage>
        <taxon>Eukaryota</taxon>
        <taxon>Fungi</taxon>
        <taxon>Dikarya</taxon>
        <taxon>Ascomycota</taxon>
        <taxon>Saccharomycotina</taxon>
        <taxon>Pichiomycetes</taxon>
        <taxon>Debaryomycetaceae</taxon>
        <taxon>Millerozyma</taxon>
    </lineage>
</organism>
<dbReference type="Proteomes" id="UP000005222">
    <property type="component" value="Chromosome J"/>
</dbReference>
<accession>G8YCE4</accession>
<dbReference type="HOGENOM" id="CLU_1845829_0_0_1"/>
<evidence type="ECO:0000256" key="1">
    <source>
        <dbReference type="SAM" id="MobiDB-lite"/>
    </source>
</evidence>
<protein>
    <submittedName>
        <fullName evidence="2">Piso0_002359 protein</fullName>
    </submittedName>
</protein>
<reference evidence="2 3" key="1">
    <citation type="journal article" date="2012" name="G3 (Bethesda)">
        <title>Pichia sorbitophila, an interspecies yeast hybrid reveals early steps of genome resolution following polyploidization.</title>
        <authorList>
            <person name="Leh Louis V."/>
            <person name="Despons L."/>
            <person name="Friedrich A."/>
            <person name="Martin T."/>
            <person name="Durrens P."/>
            <person name="Casaregola S."/>
            <person name="Neuveglise C."/>
            <person name="Fairhead C."/>
            <person name="Marck C."/>
            <person name="Cruz J.A."/>
            <person name="Straub M.L."/>
            <person name="Kugler V."/>
            <person name="Sacerdot C."/>
            <person name="Uzunov Z."/>
            <person name="Thierry A."/>
            <person name="Weiss S."/>
            <person name="Bleykasten C."/>
            <person name="De Montigny J."/>
            <person name="Jacques N."/>
            <person name="Jung P."/>
            <person name="Lemaire M."/>
            <person name="Mallet S."/>
            <person name="Morel G."/>
            <person name="Richard G.F."/>
            <person name="Sarkar A."/>
            <person name="Savel G."/>
            <person name="Schacherer J."/>
            <person name="Seret M.L."/>
            <person name="Talla E."/>
            <person name="Samson G."/>
            <person name="Jubin C."/>
            <person name="Poulain J."/>
            <person name="Vacherie B."/>
            <person name="Barbe V."/>
            <person name="Pelletier E."/>
            <person name="Sherman D.J."/>
            <person name="Westhof E."/>
            <person name="Weissenbach J."/>
            <person name="Baret P.V."/>
            <person name="Wincker P."/>
            <person name="Gaillardin C."/>
            <person name="Dujon B."/>
            <person name="Souciet J.L."/>
        </authorList>
    </citation>
    <scope>NUCLEOTIDE SEQUENCE [LARGE SCALE GENOMIC DNA]</scope>
    <source>
        <strain evidence="3">ATCC MYA-4447 / BCRC 22081 / CBS 7064 / NBRC 10061 / NRRL Y-12695</strain>
    </source>
</reference>
<keyword evidence="3" id="KW-1185">Reference proteome</keyword>
<gene>
    <name evidence="2" type="primary">Piso0_002359</name>
    <name evidence="2" type="ORF">GNLVRS01_PISO0J10283g</name>
</gene>
<proteinExistence type="predicted"/>
<dbReference type="EMBL" id="FO082050">
    <property type="protein sequence ID" value="CCE82625.1"/>
    <property type="molecule type" value="Genomic_DNA"/>
</dbReference>
<dbReference type="AlphaFoldDB" id="G8YCE4"/>
<dbReference type="InParanoid" id="G8YCE4"/>